<organism evidence="2 3">
    <name type="scientific">Streptococcus dysgalactiae subsp. dysgalactiae</name>
    <dbReference type="NCBI Taxonomy" id="99822"/>
    <lineage>
        <taxon>Bacteria</taxon>
        <taxon>Bacillati</taxon>
        <taxon>Bacillota</taxon>
        <taxon>Bacilli</taxon>
        <taxon>Lactobacillales</taxon>
        <taxon>Streptococcaceae</taxon>
        <taxon>Streptococcus</taxon>
    </lineage>
</organism>
<name>A0A380JS08_STRDY</name>
<reference evidence="2 3" key="1">
    <citation type="submission" date="2018-06" db="EMBL/GenBank/DDBJ databases">
        <authorList>
            <consortium name="Pathogen Informatics"/>
            <person name="Doyle S."/>
        </authorList>
    </citation>
    <scope>NUCLEOTIDE SEQUENCE [LARGE SCALE GENOMIC DNA]</scope>
    <source>
        <strain evidence="2 3">NCTC4670</strain>
    </source>
</reference>
<feature type="region of interest" description="Disordered" evidence="1">
    <location>
        <begin position="37"/>
        <end position="61"/>
    </location>
</feature>
<dbReference type="AlphaFoldDB" id="A0A380JS08"/>
<dbReference type="RefSeq" id="WP_115245733.1">
    <property type="nucleotide sequence ID" value="NZ_UHFG01000004.1"/>
</dbReference>
<dbReference type="EMBL" id="UHFG01000004">
    <property type="protein sequence ID" value="SUN47786.1"/>
    <property type="molecule type" value="Genomic_DNA"/>
</dbReference>
<accession>A0A380JS08</accession>
<dbReference type="Proteomes" id="UP000254797">
    <property type="component" value="Unassembled WGS sequence"/>
</dbReference>
<proteinExistence type="predicted"/>
<protein>
    <submittedName>
        <fullName evidence="2">Antigen C</fullName>
    </submittedName>
</protein>
<evidence type="ECO:0000313" key="2">
    <source>
        <dbReference type="EMBL" id="SUN47786.1"/>
    </source>
</evidence>
<gene>
    <name evidence="2" type="ORF">NCTC4670_00381</name>
</gene>
<evidence type="ECO:0000313" key="3">
    <source>
        <dbReference type="Proteomes" id="UP000254797"/>
    </source>
</evidence>
<sequence length="131" mass="15356">MKMSMTGMPALELKLRSMSEKRWDRVVNKNLTEMFNRAARPPGTPIGKNTKRHKSGELLRSRRLKKVNSSKDVITGNFGYIKDYAPHVEYGHRVVRNGKQVGYVNGTKYLFNNVKKQREIYRQDMLNELRR</sequence>
<evidence type="ECO:0000256" key="1">
    <source>
        <dbReference type="SAM" id="MobiDB-lite"/>
    </source>
</evidence>